<feature type="transmembrane region" description="Helical" evidence="6">
    <location>
        <begin position="164"/>
        <end position="187"/>
    </location>
</feature>
<keyword evidence="4 6" id="KW-0472">Membrane</keyword>
<evidence type="ECO:0000256" key="6">
    <source>
        <dbReference type="SAM" id="Phobius"/>
    </source>
</evidence>
<proteinExistence type="predicted"/>
<accession>A0A3N4LDY7</accession>
<name>A0A3N4LDY7_9PEZI</name>
<evidence type="ECO:0000313" key="7">
    <source>
        <dbReference type="EMBL" id="RPB19682.1"/>
    </source>
</evidence>
<dbReference type="PANTHER" id="PTHR16201:SF11">
    <property type="entry name" value="PQ-LOOP REPEAT-CONTAINING PROTEIN"/>
    <property type="match status" value="1"/>
</dbReference>
<keyword evidence="3 6" id="KW-1133">Transmembrane helix</keyword>
<feature type="transmembrane region" description="Helical" evidence="6">
    <location>
        <begin position="193"/>
        <end position="213"/>
    </location>
</feature>
<feature type="transmembrane region" description="Helical" evidence="6">
    <location>
        <begin position="108"/>
        <end position="133"/>
    </location>
</feature>
<dbReference type="InterPro" id="IPR051415">
    <property type="entry name" value="LAAT-1"/>
</dbReference>
<sequence>MATVFDTLLSGGLPHPPPTIPPPSACTSLENPSWANLLFSLCILFGILGSYVPQHHRIISRQSSEGISPFFLLLGCTSGTGTLLNILILSRNVLGCCRYIGGFNCFAAGLGVAQVGAQWACFVVIILLFLIYVPRDTGSPELASPPLRSWKNSFSNTRPTASTALIVTFACLVHFIVHLIFAFYIAAIRPNNLVSYANFLGVQATILASVQYIPQIFTTWKLGHVGSLSIPMMCIQTPGSFVWALSLAMREGTAWSSWITYVVTGILQGCLLAMCVMFEIQERRSKAKGMGSVMNGALSGYGAVDTSRRQQVEYGNGDEEEERPLLEGNRMT</sequence>
<comment type="subcellular location">
    <subcellularLocation>
        <location evidence="1">Membrane</location>
        <topology evidence="1">Multi-pass membrane protein</topology>
    </subcellularLocation>
</comment>
<keyword evidence="2 6" id="KW-0812">Transmembrane</keyword>
<dbReference type="Pfam" id="PF04193">
    <property type="entry name" value="PQ-loop"/>
    <property type="match status" value="2"/>
</dbReference>
<dbReference type="SMART" id="SM00679">
    <property type="entry name" value="CTNS"/>
    <property type="match status" value="2"/>
</dbReference>
<reference evidence="7 8" key="1">
    <citation type="journal article" date="2018" name="Nat. Ecol. Evol.">
        <title>Pezizomycetes genomes reveal the molecular basis of ectomycorrhizal truffle lifestyle.</title>
        <authorList>
            <person name="Murat C."/>
            <person name="Payen T."/>
            <person name="Noel B."/>
            <person name="Kuo A."/>
            <person name="Morin E."/>
            <person name="Chen J."/>
            <person name="Kohler A."/>
            <person name="Krizsan K."/>
            <person name="Balestrini R."/>
            <person name="Da Silva C."/>
            <person name="Montanini B."/>
            <person name="Hainaut M."/>
            <person name="Levati E."/>
            <person name="Barry K.W."/>
            <person name="Belfiori B."/>
            <person name="Cichocki N."/>
            <person name="Clum A."/>
            <person name="Dockter R.B."/>
            <person name="Fauchery L."/>
            <person name="Guy J."/>
            <person name="Iotti M."/>
            <person name="Le Tacon F."/>
            <person name="Lindquist E.A."/>
            <person name="Lipzen A."/>
            <person name="Malagnac F."/>
            <person name="Mello A."/>
            <person name="Molinier V."/>
            <person name="Miyauchi S."/>
            <person name="Poulain J."/>
            <person name="Riccioni C."/>
            <person name="Rubini A."/>
            <person name="Sitrit Y."/>
            <person name="Splivallo R."/>
            <person name="Traeger S."/>
            <person name="Wang M."/>
            <person name="Zifcakova L."/>
            <person name="Wipf D."/>
            <person name="Zambonelli A."/>
            <person name="Paolocci F."/>
            <person name="Nowrousian M."/>
            <person name="Ottonello S."/>
            <person name="Baldrian P."/>
            <person name="Spatafora J.W."/>
            <person name="Henrissat B."/>
            <person name="Nagy L.G."/>
            <person name="Aury J.M."/>
            <person name="Wincker P."/>
            <person name="Grigoriev I.V."/>
            <person name="Bonfante P."/>
            <person name="Martin F.M."/>
        </authorList>
    </citation>
    <scope>NUCLEOTIDE SEQUENCE [LARGE SCALE GENOMIC DNA]</scope>
    <source>
        <strain evidence="7 8">ATCC MYA-4762</strain>
    </source>
</reference>
<evidence type="ECO:0000313" key="8">
    <source>
        <dbReference type="Proteomes" id="UP000267821"/>
    </source>
</evidence>
<dbReference type="InterPro" id="IPR006603">
    <property type="entry name" value="PQ-loop_rpt"/>
</dbReference>
<dbReference type="AlphaFoldDB" id="A0A3N4LDY7"/>
<dbReference type="GO" id="GO:0016020">
    <property type="term" value="C:membrane"/>
    <property type="evidence" value="ECO:0007669"/>
    <property type="project" value="UniProtKB-SubCell"/>
</dbReference>
<organism evidence="7 8">
    <name type="scientific">Terfezia boudieri ATCC MYA-4762</name>
    <dbReference type="NCBI Taxonomy" id="1051890"/>
    <lineage>
        <taxon>Eukaryota</taxon>
        <taxon>Fungi</taxon>
        <taxon>Dikarya</taxon>
        <taxon>Ascomycota</taxon>
        <taxon>Pezizomycotina</taxon>
        <taxon>Pezizomycetes</taxon>
        <taxon>Pezizales</taxon>
        <taxon>Pezizaceae</taxon>
        <taxon>Terfezia</taxon>
    </lineage>
</organism>
<feature type="transmembrane region" description="Helical" evidence="6">
    <location>
        <begin position="66"/>
        <end position="88"/>
    </location>
</feature>
<evidence type="ECO:0000256" key="3">
    <source>
        <dbReference type="ARBA" id="ARBA00022989"/>
    </source>
</evidence>
<evidence type="ECO:0000256" key="5">
    <source>
        <dbReference type="SAM" id="MobiDB-lite"/>
    </source>
</evidence>
<dbReference type="PANTHER" id="PTHR16201">
    <property type="entry name" value="SEVEN TRANSMEMBRANE PROTEIN 1-RELATED"/>
    <property type="match status" value="1"/>
</dbReference>
<evidence type="ECO:0000256" key="2">
    <source>
        <dbReference type="ARBA" id="ARBA00022692"/>
    </source>
</evidence>
<evidence type="ECO:0000256" key="4">
    <source>
        <dbReference type="ARBA" id="ARBA00023136"/>
    </source>
</evidence>
<feature type="transmembrane region" description="Helical" evidence="6">
    <location>
        <begin position="258"/>
        <end position="280"/>
    </location>
</feature>
<protein>
    <recommendedName>
        <fullName evidence="9">PQ loop repeat protein</fullName>
    </recommendedName>
</protein>
<keyword evidence="8" id="KW-1185">Reference proteome</keyword>
<dbReference type="Gene3D" id="1.20.1280.290">
    <property type="match status" value="2"/>
</dbReference>
<evidence type="ECO:0000256" key="1">
    <source>
        <dbReference type="ARBA" id="ARBA00004141"/>
    </source>
</evidence>
<dbReference type="OrthoDB" id="19344at2759"/>
<feature type="region of interest" description="Disordered" evidence="5">
    <location>
        <begin position="313"/>
        <end position="332"/>
    </location>
</feature>
<feature type="transmembrane region" description="Helical" evidence="6">
    <location>
        <begin position="34"/>
        <end position="54"/>
    </location>
</feature>
<dbReference type="InParanoid" id="A0A3N4LDY7"/>
<dbReference type="Proteomes" id="UP000267821">
    <property type="component" value="Unassembled WGS sequence"/>
</dbReference>
<gene>
    <name evidence="7" type="ORF">L211DRAFT_814010</name>
</gene>
<dbReference type="EMBL" id="ML121585">
    <property type="protein sequence ID" value="RPB19682.1"/>
    <property type="molecule type" value="Genomic_DNA"/>
</dbReference>
<evidence type="ECO:0008006" key="9">
    <source>
        <dbReference type="Google" id="ProtNLM"/>
    </source>
</evidence>